<keyword evidence="3" id="KW-1185">Reference proteome</keyword>
<name>A0AAV7QMC8_PLEWA</name>
<feature type="region of interest" description="Disordered" evidence="1">
    <location>
        <begin position="74"/>
        <end position="165"/>
    </location>
</feature>
<dbReference type="AlphaFoldDB" id="A0AAV7QMC8"/>
<feature type="compositionally biased region" description="Pro residues" evidence="1">
    <location>
        <begin position="75"/>
        <end position="84"/>
    </location>
</feature>
<proteinExistence type="predicted"/>
<dbReference type="EMBL" id="JANPWB010000010">
    <property type="protein sequence ID" value="KAJ1141661.1"/>
    <property type="molecule type" value="Genomic_DNA"/>
</dbReference>
<comment type="caution">
    <text evidence="2">The sequence shown here is derived from an EMBL/GenBank/DDBJ whole genome shotgun (WGS) entry which is preliminary data.</text>
</comment>
<evidence type="ECO:0000313" key="2">
    <source>
        <dbReference type="EMBL" id="KAJ1141661.1"/>
    </source>
</evidence>
<dbReference type="Proteomes" id="UP001066276">
    <property type="component" value="Chromosome 6"/>
</dbReference>
<organism evidence="2 3">
    <name type="scientific">Pleurodeles waltl</name>
    <name type="common">Iberian ribbed newt</name>
    <dbReference type="NCBI Taxonomy" id="8319"/>
    <lineage>
        <taxon>Eukaryota</taxon>
        <taxon>Metazoa</taxon>
        <taxon>Chordata</taxon>
        <taxon>Craniata</taxon>
        <taxon>Vertebrata</taxon>
        <taxon>Euteleostomi</taxon>
        <taxon>Amphibia</taxon>
        <taxon>Batrachia</taxon>
        <taxon>Caudata</taxon>
        <taxon>Salamandroidea</taxon>
        <taxon>Salamandridae</taxon>
        <taxon>Pleurodelinae</taxon>
        <taxon>Pleurodeles</taxon>
    </lineage>
</organism>
<evidence type="ECO:0000256" key="1">
    <source>
        <dbReference type="SAM" id="MobiDB-lite"/>
    </source>
</evidence>
<accession>A0AAV7QMC8</accession>
<feature type="compositionally biased region" description="Low complexity" evidence="1">
    <location>
        <begin position="94"/>
        <end position="112"/>
    </location>
</feature>
<reference evidence="2" key="1">
    <citation type="journal article" date="2022" name="bioRxiv">
        <title>Sequencing and chromosome-scale assembly of the giantPleurodeles waltlgenome.</title>
        <authorList>
            <person name="Brown T."/>
            <person name="Elewa A."/>
            <person name="Iarovenko S."/>
            <person name="Subramanian E."/>
            <person name="Araus A.J."/>
            <person name="Petzold A."/>
            <person name="Susuki M."/>
            <person name="Suzuki K.-i.T."/>
            <person name="Hayashi T."/>
            <person name="Toyoda A."/>
            <person name="Oliveira C."/>
            <person name="Osipova E."/>
            <person name="Leigh N.D."/>
            <person name="Simon A."/>
            <person name="Yun M.H."/>
        </authorList>
    </citation>
    <scope>NUCLEOTIDE SEQUENCE</scope>
    <source>
        <strain evidence="2">20211129_DDA</strain>
        <tissue evidence="2">Liver</tissue>
    </source>
</reference>
<feature type="region of interest" description="Disordered" evidence="1">
    <location>
        <begin position="24"/>
        <end position="58"/>
    </location>
</feature>
<protein>
    <submittedName>
        <fullName evidence="2">Uncharacterized protein</fullName>
    </submittedName>
</protein>
<evidence type="ECO:0000313" key="3">
    <source>
        <dbReference type="Proteomes" id="UP001066276"/>
    </source>
</evidence>
<sequence>MGEDPSGTTCASRQLHSAVQLLFMRRPQRGKTSAPRAYKPSDSSPAPVQAKVLTPQGAPSTRCRLLLSLGAADCLPPPPSVPRGPPDHRPSPRGPGLPARAPTTGAPRPAHPVQQGRSMVSGSGFRAAWRSSRRQGQPPKRARCRSPRGQRALAPHPGNRSGAPSIQSLPQGVLLRHASGQAVCALFVRCFSFISIPGGGALLRP</sequence>
<gene>
    <name evidence="2" type="ORF">NDU88_007989</name>
</gene>